<proteinExistence type="inferred from homology"/>
<keyword evidence="4" id="KW-0808">Transferase</keyword>
<accession>A0A1W6ZY58</accession>
<dbReference type="PROSITE" id="PS00092">
    <property type="entry name" value="N6_MTASE"/>
    <property type="match status" value="1"/>
</dbReference>
<dbReference type="CDD" id="cd16403">
    <property type="entry name" value="ParB_N_like_MT"/>
    <property type="match status" value="1"/>
</dbReference>
<dbReference type="Gene3D" id="3.90.1530.10">
    <property type="entry name" value="Conserved hypothetical protein from pyrococcus furiosus pfu- 392566-001, ParB domain"/>
    <property type="match status" value="1"/>
</dbReference>
<dbReference type="EC" id="2.1.1.72" evidence="2"/>
<dbReference type="OrthoDB" id="7806498at2"/>
<feature type="domain" description="ParB-like N-terminal" evidence="7">
    <location>
        <begin position="7"/>
        <end position="93"/>
    </location>
</feature>
<evidence type="ECO:0000256" key="3">
    <source>
        <dbReference type="ARBA" id="ARBA00022603"/>
    </source>
</evidence>
<dbReference type="Pfam" id="PF02195">
    <property type="entry name" value="ParB_N"/>
    <property type="match status" value="1"/>
</dbReference>
<dbReference type="CDD" id="cd02440">
    <property type="entry name" value="AdoMet_MTases"/>
    <property type="match status" value="1"/>
</dbReference>
<evidence type="ECO:0000256" key="4">
    <source>
        <dbReference type="ARBA" id="ARBA00022679"/>
    </source>
</evidence>
<name>A0A1W6ZY58_9HYPH</name>
<dbReference type="GO" id="GO:0009007">
    <property type="term" value="F:site-specific DNA-methyltransferase (adenine-specific) activity"/>
    <property type="evidence" value="ECO:0007669"/>
    <property type="project" value="UniProtKB-EC"/>
</dbReference>
<dbReference type="GO" id="GO:0003677">
    <property type="term" value="F:DNA binding"/>
    <property type="evidence" value="ECO:0007669"/>
    <property type="project" value="InterPro"/>
</dbReference>
<evidence type="ECO:0000256" key="5">
    <source>
        <dbReference type="ARBA" id="ARBA00022691"/>
    </source>
</evidence>
<dbReference type="InterPro" id="IPR036086">
    <property type="entry name" value="ParB/Sulfiredoxin_sf"/>
</dbReference>
<reference evidence="8 9" key="1">
    <citation type="submission" date="2017-05" db="EMBL/GenBank/DDBJ databases">
        <title>Full genome sequence of Pseudorhodoplanes sinuspersici.</title>
        <authorList>
            <person name="Dastgheib S.M.M."/>
            <person name="Shavandi M."/>
            <person name="Tirandaz H."/>
        </authorList>
    </citation>
    <scope>NUCLEOTIDE SEQUENCE [LARGE SCALE GENOMIC DNA]</scope>
    <source>
        <strain evidence="8 9">RIPI110</strain>
    </source>
</reference>
<dbReference type="GO" id="GO:0005694">
    <property type="term" value="C:chromosome"/>
    <property type="evidence" value="ECO:0007669"/>
    <property type="project" value="TreeGrafter"/>
</dbReference>
<evidence type="ECO:0000313" key="9">
    <source>
        <dbReference type="Proteomes" id="UP000194137"/>
    </source>
</evidence>
<evidence type="ECO:0000256" key="1">
    <source>
        <dbReference type="ARBA" id="ARBA00006594"/>
    </source>
</evidence>
<dbReference type="InterPro" id="IPR050336">
    <property type="entry name" value="Chromosome_partition/occlusion"/>
</dbReference>
<dbReference type="Pfam" id="PF01555">
    <property type="entry name" value="N6_N4_Mtase"/>
    <property type="match status" value="1"/>
</dbReference>
<dbReference type="EMBL" id="CP021112">
    <property type="protein sequence ID" value="ARQ02347.1"/>
    <property type="molecule type" value="Genomic_DNA"/>
</dbReference>
<comment type="similarity">
    <text evidence="1">Belongs to the N(4)/N(6)-methyltransferase family.</text>
</comment>
<dbReference type="SUPFAM" id="SSF110849">
    <property type="entry name" value="ParB/Sulfiredoxin"/>
    <property type="match status" value="1"/>
</dbReference>
<dbReference type="SMART" id="SM00470">
    <property type="entry name" value="ParB"/>
    <property type="match status" value="1"/>
</dbReference>
<dbReference type="PRINTS" id="PR00506">
    <property type="entry name" value="D21N6MTFRASE"/>
</dbReference>
<dbReference type="PIRSF" id="PIRSF036758">
    <property type="entry name" value="Aden_M_ParB"/>
    <property type="match status" value="1"/>
</dbReference>
<dbReference type="InterPro" id="IPR003115">
    <property type="entry name" value="ParB_N"/>
</dbReference>
<keyword evidence="5" id="KW-0949">S-adenosyl-L-methionine</keyword>
<evidence type="ECO:0000313" key="8">
    <source>
        <dbReference type="EMBL" id="ARQ02347.1"/>
    </source>
</evidence>
<keyword evidence="3 8" id="KW-0489">Methyltransferase</keyword>
<dbReference type="InterPro" id="IPR015840">
    <property type="entry name" value="DNA_MeTrfase_ParB"/>
</dbReference>
<dbReference type="RefSeq" id="WP_086090778.1">
    <property type="nucleotide sequence ID" value="NZ_CP021112.1"/>
</dbReference>
<protein>
    <recommendedName>
        <fullName evidence="2">site-specific DNA-methyltransferase (adenine-specific)</fullName>
        <ecNumber evidence="2">2.1.1.72</ecNumber>
    </recommendedName>
</protein>
<dbReference type="Gene3D" id="3.40.50.150">
    <property type="entry name" value="Vaccinia Virus protein VP39"/>
    <property type="match status" value="1"/>
</dbReference>
<organism evidence="8 9">
    <name type="scientific">Pseudorhodoplanes sinuspersici</name>
    <dbReference type="NCBI Taxonomy" id="1235591"/>
    <lineage>
        <taxon>Bacteria</taxon>
        <taxon>Pseudomonadati</taxon>
        <taxon>Pseudomonadota</taxon>
        <taxon>Alphaproteobacteria</taxon>
        <taxon>Hyphomicrobiales</taxon>
        <taxon>Pseudorhodoplanes</taxon>
    </lineage>
</organism>
<evidence type="ECO:0000256" key="6">
    <source>
        <dbReference type="ARBA" id="ARBA00047942"/>
    </source>
</evidence>
<sequence length="445" mass="49225">MHSLQIVQTPLHALRKRERNARTHSKKQIRQIAASIQRFGFNNAILTDDNLEIIAGHGRFEAAKLLGLTTVPTVCLSHLNEADRRAYVLADNQLATKAGWDKEILALELQGLIDLGFEVELTGFETAEIDIILDIQNEAAGSVVEPEDQQVEPGVFAVSRPGDIWVLGRHSVLCGDARSPASYASLLGDEKADLVFTDPPYNVPIDGNVCGLGQIKHREFTMASGEMSETAFTEFLRSALGEAKRVSRDGALHYVFMDWRHLHELFTAGRQVYDDIVNLCVWNKSNAGMGSFYRSKHELVLIFKVGEAAHTNTIELGKHGRNRSNVWDYAGVNCFGSNRLDELAMHPTVKPVALIADALKDASKRSEIVLDPFCGSGSTIIAAEKVGRRARAIEIDPAFVDVIVRRWQTYSGKRAVLQKDGFSFEEAEECRRASASQHQNCEVAA</sequence>
<dbReference type="SUPFAM" id="SSF53335">
    <property type="entry name" value="S-adenosyl-L-methionine-dependent methyltransferases"/>
    <property type="match status" value="1"/>
</dbReference>
<dbReference type="InterPro" id="IPR029063">
    <property type="entry name" value="SAM-dependent_MTases_sf"/>
</dbReference>
<dbReference type="PANTHER" id="PTHR33375">
    <property type="entry name" value="CHROMOSOME-PARTITIONING PROTEIN PARB-RELATED"/>
    <property type="match status" value="1"/>
</dbReference>
<evidence type="ECO:0000259" key="7">
    <source>
        <dbReference type="SMART" id="SM00470"/>
    </source>
</evidence>
<dbReference type="GO" id="GO:0008170">
    <property type="term" value="F:N-methyltransferase activity"/>
    <property type="evidence" value="ECO:0007669"/>
    <property type="project" value="InterPro"/>
</dbReference>
<dbReference type="REBASE" id="200997">
    <property type="entry name" value="M.Psi110ORF27005P"/>
</dbReference>
<keyword evidence="9" id="KW-1185">Reference proteome</keyword>
<dbReference type="InterPro" id="IPR002941">
    <property type="entry name" value="DNA_methylase_N4/N6"/>
</dbReference>
<dbReference type="GO" id="GO:0032259">
    <property type="term" value="P:methylation"/>
    <property type="evidence" value="ECO:0007669"/>
    <property type="project" value="UniProtKB-KW"/>
</dbReference>
<dbReference type="PANTHER" id="PTHR33375:SF1">
    <property type="entry name" value="CHROMOSOME-PARTITIONING PROTEIN PARB-RELATED"/>
    <property type="match status" value="1"/>
</dbReference>
<gene>
    <name evidence="8" type="ORF">CAK95_27005</name>
</gene>
<dbReference type="InterPro" id="IPR002295">
    <property type="entry name" value="N4/N6-MTase_EcoPI_Mod-like"/>
</dbReference>
<comment type="catalytic activity">
    <reaction evidence="6">
        <text>a 2'-deoxyadenosine in DNA + S-adenosyl-L-methionine = an N(6)-methyl-2'-deoxyadenosine in DNA + S-adenosyl-L-homocysteine + H(+)</text>
        <dbReference type="Rhea" id="RHEA:15197"/>
        <dbReference type="Rhea" id="RHEA-COMP:12418"/>
        <dbReference type="Rhea" id="RHEA-COMP:12419"/>
        <dbReference type="ChEBI" id="CHEBI:15378"/>
        <dbReference type="ChEBI" id="CHEBI:57856"/>
        <dbReference type="ChEBI" id="CHEBI:59789"/>
        <dbReference type="ChEBI" id="CHEBI:90615"/>
        <dbReference type="ChEBI" id="CHEBI:90616"/>
        <dbReference type="EC" id="2.1.1.72"/>
    </reaction>
</comment>
<dbReference type="Proteomes" id="UP000194137">
    <property type="component" value="Chromosome"/>
</dbReference>
<dbReference type="GO" id="GO:0007059">
    <property type="term" value="P:chromosome segregation"/>
    <property type="evidence" value="ECO:0007669"/>
    <property type="project" value="TreeGrafter"/>
</dbReference>
<dbReference type="STRING" id="1235591.CAK95_27005"/>
<dbReference type="InterPro" id="IPR002052">
    <property type="entry name" value="DNA_methylase_N6_adenine_CS"/>
</dbReference>
<dbReference type="AlphaFoldDB" id="A0A1W6ZY58"/>
<evidence type="ECO:0000256" key="2">
    <source>
        <dbReference type="ARBA" id="ARBA00011900"/>
    </source>
</evidence>
<dbReference type="KEGG" id="psin:CAK95_27005"/>
<dbReference type="GO" id="GO:0045881">
    <property type="term" value="P:positive regulation of sporulation resulting in formation of a cellular spore"/>
    <property type="evidence" value="ECO:0007669"/>
    <property type="project" value="TreeGrafter"/>
</dbReference>